<gene>
    <name evidence="2" type="primary">addB</name>
    <name evidence="2" type="ORF">KQ910_09410</name>
</gene>
<protein>
    <submittedName>
        <fullName evidence="2">Double-strand break repair protein AddB</fullName>
    </submittedName>
</protein>
<dbReference type="RefSeq" id="WP_216958720.1">
    <property type="nucleotide sequence ID" value="NZ_JAHOPB010000001.1"/>
</dbReference>
<evidence type="ECO:0000313" key="2">
    <source>
        <dbReference type="EMBL" id="MBU8873981.1"/>
    </source>
</evidence>
<dbReference type="Pfam" id="PF12705">
    <property type="entry name" value="PDDEXK_1"/>
    <property type="match status" value="1"/>
</dbReference>
<dbReference type="InterPro" id="IPR014153">
    <property type="entry name" value="Ds_break_AddB"/>
</dbReference>
<dbReference type="Proteomes" id="UP000727907">
    <property type="component" value="Unassembled WGS sequence"/>
</dbReference>
<reference evidence="2 3" key="1">
    <citation type="submission" date="2021-06" db="EMBL/GenBank/DDBJ databases">
        <authorList>
            <person name="Lee D.H."/>
        </authorList>
    </citation>
    <scope>NUCLEOTIDE SEQUENCE [LARGE SCALE GENOMIC DNA]</scope>
    <source>
        <strain evidence="2 3">MMS21-HV4-11</strain>
    </source>
</reference>
<sequence length="982" mass="106784">MKGLFTIGTERRFADELARVVLAEHGGDPLSLADVLILLPTRRSVRALREAFLRAADGTPTILPRMAPLGDVDDGEWEIASGDGDALTLPPAIDTAEREALLAQFVAAFKDDQGHPIAQSAAQALKLARELGLLLDELAIEGVSFDQLEGLVEGNFASHWQRTLRFLAIVGEAWPQLLTERGRIDAIERRTLAIRNQATRWRANPPSTPVIAAGSTGSQPATRELLATIAELPQGAVVLPGLDRDMDEASWNVLDPSHPQYGLHELLGALGRTRADVAEWPGAVGGSARHFLLSELMRPAETSESWVKPEAASLEHLTRADCATPHQEALVVALALRSVLDTPTRTAALVTPDRELARRVTAELKRWQIDVDDSAGASLVDTPPAGLLHALIATVDAGFAPVELLALLKHPLCTLGQDRAFVLDATRRLDRKCLRGLKPAAGLTAIRARVAEAKFGDPADRTAVQTLLDQLDEATSALVALMQSDATPDALIDATVAAAEKLSPTVTLWSGNAGSALADVLGRLRTAWTGTPAIASGEWPGLFAAMLEPETIRPAFGRHPRLFIWGPLEARLQRADLLVLGGLNEGTWPPSVETGPWINRPMRAALGLQQPERRIGLSAHDFVAALGAERVLLTRAEREGGAPTVPSRWLARLDALFGYEPGGNAPVPEYILRGRRSFVAWAEAIDRPDNYAPWLRPEPRPPIEARPTRLSVSSVEQWRRDPYGLYARRILGLQALDPLEAELGAADRGNALHDALDEFLRAHPSGILPPDAVREFEELGEKHLADLLTAPAERAFWWPRFQRLARWFVAHENARRANGTRLLTSESNAAMTVGPASHPLRIEARADRVDKLGHGDWEIIDYKTGRVPTKDELDALFAPQLLLEAAMAERGGFEKITGKAETVHLSYWQANGLGDGGKVSEIKGSDELVAKMMVLVEKMAEHFANPDTPYPALPWPAYGPHFNDYAHLERVAEWSTAGGGDE</sequence>
<evidence type="ECO:0000313" key="3">
    <source>
        <dbReference type="Proteomes" id="UP000727907"/>
    </source>
</evidence>
<accession>A0ABS6II25</accession>
<keyword evidence="3" id="KW-1185">Reference proteome</keyword>
<dbReference type="NCBIfam" id="TIGR02786">
    <property type="entry name" value="addB_alphas"/>
    <property type="match status" value="1"/>
</dbReference>
<organism evidence="2 3">
    <name type="scientific">Reyranella humidisoli</name>
    <dbReference type="NCBI Taxonomy" id="2849149"/>
    <lineage>
        <taxon>Bacteria</taxon>
        <taxon>Pseudomonadati</taxon>
        <taxon>Pseudomonadota</taxon>
        <taxon>Alphaproteobacteria</taxon>
        <taxon>Hyphomicrobiales</taxon>
        <taxon>Reyranellaceae</taxon>
        <taxon>Reyranella</taxon>
    </lineage>
</organism>
<comment type="caution">
    <text evidence="2">The sequence shown here is derived from an EMBL/GenBank/DDBJ whole genome shotgun (WGS) entry which is preliminary data.</text>
</comment>
<dbReference type="EMBL" id="JAHOPB010000001">
    <property type="protein sequence ID" value="MBU8873981.1"/>
    <property type="molecule type" value="Genomic_DNA"/>
</dbReference>
<feature type="domain" description="PD-(D/E)XK endonuclease-like" evidence="1">
    <location>
        <begin position="709"/>
        <end position="949"/>
    </location>
</feature>
<dbReference type="InterPro" id="IPR038726">
    <property type="entry name" value="PDDEXK_AddAB-type"/>
</dbReference>
<name>A0ABS6II25_9HYPH</name>
<proteinExistence type="predicted"/>
<evidence type="ECO:0000259" key="1">
    <source>
        <dbReference type="Pfam" id="PF12705"/>
    </source>
</evidence>